<proteinExistence type="predicted"/>
<evidence type="ECO:0000313" key="2">
    <source>
        <dbReference type="Proteomes" id="UP000252081"/>
    </source>
</evidence>
<dbReference type="EMBL" id="QNQU01000035">
    <property type="protein sequence ID" value="RBQ02538.1"/>
    <property type="molecule type" value="Genomic_DNA"/>
</dbReference>
<name>A0A366KM24_9SPHI</name>
<dbReference type="GO" id="GO:0032259">
    <property type="term" value="P:methylation"/>
    <property type="evidence" value="ECO:0007669"/>
    <property type="project" value="UniProtKB-KW"/>
</dbReference>
<dbReference type="SUPFAM" id="SSF53335">
    <property type="entry name" value="S-adenosyl-L-methionine-dependent methyltransferases"/>
    <property type="match status" value="1"/>
</dbReference>
<gene>
    <name evidence="1" type="ORF">DRW42_26340</name>
</gene>
<dbReference type="AlphaFoldDB" id="A0A366KM24"/>
<reference evidence="1 2" key="1">
    <citation type="submission" date="2018-07" db="EMBL/GenBank/DDBJ databases">
        <title>A draft genome of a endophytic bacteria, a new species of Pedobacter.</title>
        <authorList>
            <person name="Zhang Z.D."/>
            <person name="Chen Z.J."/>
        </authorList>
    </citation>
    <scope>NUCLEOTIDE SEQUENCE [LARGE SCALE GENOMIC DNA]</scope>
    <source>
        <strain evidence="1 2">RS10</strain>
    </source>
</reference>
<evidence type="ECO:0000313" key="1">
    <source>
        <dbReference type="EMBL" id="RBQ02538.1"/>
    </source>
</evidence>
<organism evidence="1 2">
    <name type="scientific">Pedobacter miscanthi</name>
    <dbReference type="NCBI Taxonomy" id="2259170"/>
    <lineage>
        <taxon>Bacteria</taxon>
        <taxon>Pseudomonadati</taxon>
        <taxon>Bacteroidota</taxon>
        <taxon>Sphingobacteriia</taxon>
        <taxon>Sphingobacteriales</taxon>
        <taxon>Sphingobacteriaceae</taxon>
        <taxon>Pedobacter</taxon>
    </lineage>
</organism>
<dbReference type="GO" id="GO:0030798">
    <property type="term" value="F:trans-aconitate 2-methyltransferase activity"/>
    <property type="evidence" value="ECO:0007669"/>
    <property type="project" value="UniProtKB-EC"/>
</dbReference>
<dbReference type="EC" id="2.1.1.144" evidence="1"/>
<dbReference type="CDD" id="cd02440">
    <property type="entry name" value="AdoMet_MTases"/>
    <property type="match status" value="1"/>
</dbReference>
<dbReference type="InterPro" id="IPR023149">
    <property type="entry name" value="Trans_acon_MeTrfase_C"/>
</dbReference>
<dbReference type="Pfam" id="PF13489">
    <property type="entry name" value="Methyltransf_23"/>
    <property type="match status" value="1"/>
</dbReference>
<comment type="caution">
    <text evidence="1">The sequence shown here is derived from an EMBL/GenBank/DDBJ whole genome shotgun (WGS) entry which is preliminary data.</text>
</comment>
<keyword evidence="1" id="KW-0489">Methyltransferase</keyword>
<dbReference type="Gene3D" id="3.40.50.150">
    <property type="entry name" value="Vaccinia Virus protein VP39"/>
    <property type="match status" value="1"/>
</dbReference>
<dbReference type="OrthoDB" id="9789123at2"/>
<dbReference type="NCBIfam" id="NF002463">
    <property type="entry name" value="PRK01683.1"/>
    <property type="match status" value="1"/>
</dbReference>
<dbReference type="Proteomes" id="UP000252081">
    <property type="component" value="Unassembled WGS sequence"/>
</dbReference>
<accession>A0A366KM24</accession>
<keyword evidence="2" id="KW-1185">Reference proteome</keyword>
<protein>
    <submittedName>
        <fullName evidence="1">Trans-aconitate 2-methyltransferase</fullName>
        <ecNumber evidence="1">2.1.1.144</ecNumber>
    </submittedName>
</protein>
<keyword evidence="1" id="KW-0808">Transferase</keyword>
<dbReference type="PANTHER" id="PTHR43861">
    <property type="entry name" value="TRANS-ACONITATE 2-METHYLTRANSFERASE-RELATED"/>
    <property type="match status" value="1"/>
</dbReference>
<sequence length="276" mass="31777">MEHLLYFTNNLNERNMDTNKTDTWSASQYTKFENERNRPITDLLNRVPVNAVSKAIDIGCGPGNSTELLKARFPDANVSGIDSSADMIDAAKKRLPGIQFDVVDITQWHDQKSYDLIFANAALQWVPDHINLFPKLIQKLNKGGILAVQMPDNFEEPTHRLMRTVASEDQWKNKLLDATKRVAREGADWYYAHLRDKVTTIEIWRTTYFHPLQGGAKAIVEWLKGTGLRPYLDALNEDEQSLFLHKYEEELSKAYHIFDDETVLLPFPRLFIVAVR</sequence>
<dbReference type="Gene3D" id="1.10.150.290">
    <property type="entry name" value="S-adenosyl-L-methionine-dependent methyltransferases"/>
    <property type="match status" value="1"/>
</dbReference>
<dbReference type="InterPro" id="IPR029063">
    <property type="entry name" value="SAM-dependent_MTases_sf"/>
</dbReference>
<dbReference type="PANTHER" id="PTHR43861:SF1">
    <property type="entry name" value="TRANS-ACONITATE 2-METHYLTRANSFERASE"/>
    <property type="match status" value="1"/>
</dbReference>